<dbReference type="InterPro" id="IPR010994">
    <property type="entry name" value="RuvA_2-like"/>
</dbReference>
<dbReference type="OrthoDB" id="9790239at2"/>
<organism evidence="3 4">
    <name type="scientific">Marinilactibacillus piezotolerans</name>
    <dbReference type="NCBI Taxonomy" id="258723"/>
    <lineage>
        <taxon>Bacteria</taxon>
        <taxon>Bacillati</taxon>
        <taxon>Bacillota</taxon>
        <taxon>Bacilli</taxon>
        <taxon>Lactobacillales</taxon>
        <taxon>Carnobacteriaceae</taxon>
        <taxon>Marinilactibacillus</taxon>
    </lineage>
</organism>
<dbReference type="Pfam" id="PF10531">
    <property type="entry name" value="SLBB"/>
    <property type="match status" value="1"/>
</dbReference>
<dbReference type="Proteomes" id="UP000199589">
    <property type="component" value="Unassembled WGS sequence"/>
</dbReference>
<keyword evidence="1" id="KW-0812">Transmembrane</keyword>
<dbReference type="InterPro" id="IPR003583">
    <property type="entry name" value="Hlx-hairpin-Hlx_DNA-bd_motif"/>
</dbReference>
<evidence type="ECO:0000313" key="4">
    <source>
        <dbReference type="Proteomes" id="UP000199589"/>
    </source>
</evidence>
<dbReference type="AlphaFoldDB" id="A0A1I3Z3K4"/>
<dbReference type="GO" id="GO:0015627">
    <property type="term" value="C:type II protein secretion system complex"/>
    <property type="evidence" value="ECO:0007669"/>
    <property type="project" value="TreeGrafter"/>
</dbReference>
<accession>A0A1I3Z3K4</accession>
<gene>
    <name evidence="3" type="ORF">SAMN04488569_102821</name>
</gene>
<dbReference type="PANTHER" id="PTHR21180:SF32">
    <property type="entry name" value="ENDONUCLEASE_EXONUCLEASE_PHOSPHATASE FAMILY DOMAIN-CONTAINING PROTEIN 1"/>
    <property type="match status" value="1"/>
</dbReference>
<evidence type="ECO:0000256" key="1">
    <source>
        <dbReference type="SAM" id="Phobius"/>
    </source>
</evidence>
<dbReference type="InterPro" id="IPR019554">
    <property type="entry name" value="Soluble_ligand-bd"/>
</dbReference>
<keyword evidence="1" id="KW-1133">Transmembrane helix</keyword>
<dbReference type="Gene3D" id="1.10.150.280">
    <property type="entry name" value="AF1531-like domain"/>
    <property type="match status" value="1"/>
</dbReference>
<dbReference type="InterPro" id="IPR004509">
    <property type="entry name" value="Competence_ComEA_HhH"/>
</dbReference>
<evidence type="ECO:0000259" key="2">
    <source>
        <dbReference type="SMART" id="SM00278"/>
    </source>
</evidence>
<dbReference type="GO" id="GO:0006281">
    <property type="term" value="P:DNA repair"/>
    <property type="evidence" value="ECO:0007669"/>
    <property type="project" value="InterPro"/>
</dbReference>
<dbReference type="InterPro" id="IPR051675">
    <property type="entry name" value="Endo/Exo/Phosphatase_dom_1"/>
</dbReference>
<name>A0A1I3Z3K4_9LACT</name>
<dbReference type="RefSeq" id="WP_072694617.1">
    <property type="nucleotide sequence ID" value="NZ_FOSJ01000028.1"/>
</dbReference>
<keyword evidence="4" id="KW-1185">Reference proteome</keyword>
<protein>
    <submittedName>
        <fullName evidence="3">Competence protein ComEA</fullName>
    </submittedName>
</protein>
<dbReference type="GO" id="GO:0015628">
    <property type="term" value="P:protein secretion by the type II secretion system"/>
    <property type="evidence" value="ECO:0007669"/>
    <property type="project" value="TreeGrafter"/>
</dbReference>
<sequence>MLEVIEWIKGHIILTTYFSISTLLILILISYLFIQVPEKIESNDDAIEQFVTENEKAIDMNTEDENQQENQEIAESKLIIELKGAIVHPGVYELESGDRLIDAVEQAGGFTENADDRTINQALLLTDQMMVYIPVQGEEVIEENQINIPILQGDSEKININQAEQKELVELNGIGEAKAQAIVDYREENGLFKSLEELKNVSGIGDKIFENIKDSIMVE</sequence>
<dbReference type="SMART" id="SM00278">
    <property type="entry name" value="HhH1"/>
    <property type="match status" value="2"/>
</dbReference>
<keyword evidence="1" id="KW-0472">Membrane</keyword>
<feature type="domain" description="Helix-hairpin-helix DNA-binding motif class 1" evidence="2">
    <location>
        <begin position="166"/>
        <end position="185"/>
    </location>
</feature>
<feature type="transmembrane region" description="Helical" evidence="1">
    <location>
        <begin position="12"/>
        <end position="34"/>
    </location>
</feature>
<reference evidence="4" key="1">
    <citation type="submission" date="2016-10" db="EMBL/GenBank/DDBJ databases">
        <authorList>
            <person name="Varghese N."/>
            <person name="Submissions S."/>
        </authorList>
    </citation>
    <scope>NUCLEOTIDE SEQUENCE [LARGE SCALE GENOMIC DNA]</scope>
    <source>
        <strain evidence="4">DSM 16108</strain>
    </source>
</reference>
<dbReference type="GO" id="GO:0003677">
    <property type="term" value="F:DNA binding"/>
    <property type="evidence" value="ECO:0007669"/>
    <property type="project" value="InterPro"/>
</dbReference>
<dbReference type="NCBIfam" id="TIGR00426">
    <property type="entry name" value="competence protein ComEA helix-hairpin-helix repeat region"/>
    <property type="match status" value="1"/>
</dbReference>
<feature type="domain" description="Helix-hairpin-helix DNA-binding motif class 1" evidence="2">
    <location>
        <begin position="196"/>
        <end position="215"/>
    </location>
</feature>
<dbReference type="SUPFAM" id="SSF47781">
    <property type="entry name" value="RuvA domain 2-like"/>
    <property type="match status" value="1"/>
</dbReference>
<evidence type="ECO:0000313" key="3">
    <source>
        <dbReference type="EMBL" id="SFK38648.1"/>
    </source>
</evidence>
<dbReference type="EMBL" id="FOSJ01000028">
    <property type="protein sequence ID" value="SFK38648.1"/>
    <property type="molecule type" value="Genomic_DNA"/>
</dbReference>
<dbReference type="Pfam" id="PF12836">
    <property type="entry name" value="HHH_3"/>
    <property type="match status" value="1"/>
</dbReference>
<proteinExistence type="predicted"/>
<dbReference type="PANTHER" id="PTHR21180">
    <property type="entry name" value="ENDONUCLEASE/EXONUCLEASE/PHOSPHATASE FAMILY DOMAIN-CONTAINING PROTEIN 1"/>
    <property type="match status" value="1"/>
</dbReference>